<reference evidence="3" key="1">
    <citation type="journal article" date="2006" name="Science">
        <title>Ancient noncoding elements conserved in the human genome.</title>
        <authorList>
            <person name="Venkatesh B."/>
            <person name="Kirkness E.F."/>
            <person name="Loh Y.H."/>
            <person name="Halpern A.L."/>
            <person name="Lee A.P."/>
            <person name="Johnson J."/>
            <person name="Dandona N."/>
            <person name="Viswanathan L.D."/>
            <person name="Tay A."/>
            <person name="Venter J.C."/>
            <person name="Strausberg R.L."/>
            <person name="Brenner S."/>
        </authorList>
    </citation>
    <scope>NUCLEOTIDE SEQUENCE [LARGE SCALE GENOMIC DNA]</scope>
</reference>
<reference evidence="2" key="4">
    <citation type="submission" date="2025-08" db="UniProtKB">
        <authorList>
            <consortium name="Ensembl"/>
        </authorList>
    </citation>
    <scope>IDENTIFICATION</scope>
</reference>
<sequence>MSMFNARGAFGQNPGPPPNQFGMNPPQGPFMGGGRGGRGVGIGAPAESPGSFGGGMNMGMMNQPGNNIGLGQWSYQNPPPGGFRPGYGNTGTPAPPNPDPRSAVQRFHDTMKASNILANFGLSNEDLEELSRYPDEKLTPENMPYILREIRMRKMNKQQTSGYDQPYKLQDEDYRREVQSSVVEYGHGQQYDYRDRPMASPNMHYGRDTVREGAWNDDYKRPTPNYPSEPLHDNSAHTMKWTNIVVKKGLPTPRLMNDYYGVPARRLPHVCSLCNIECRQMRDWDRHNKTSIHNDSCRLLLKEYPDWNPDAIPPTKDDLAKKEKEAAAADVALLSSGSGRMSPKHLSPRRSGSRHLSPHRSSPRRSPHRSSPRRMSPYRSRSPRRLSPHRSRSPRHFSPHRSRSPRRFSPHRSRSPRRFSPHRSRSPRRFSPHRSRSPRHLSPYRGSPRRLSPRRSSPRRSSPYRGRHSPHRLSPYRSRISPRHSSPHRCRASPRRLSPHKSRASPKRSSPHQSKSSPRHSSPKRKPQKESSSKHTSQKPANQKSSKVAGHTARPAASSEAKSTEVRAAASVQKPAQQAAQKETSVQQVSVSVGNEERKGQN</sequence>
<feature type="compositionally biased region" description="Basic residues" evidence="1">
    <location>
        <begin position="447"/>
        <end position="458"/>
    </location>
</feature>
<feature type="compositionally biased region" description="Basic residues" evidence="1">
    <location>
        <begin position="381"/>
        <end position="439"/>
    </location>
</feature>
<dbReference type="AlphaFoldDB" id="A0A4W3JIR1"/>
<feature type="compositionally biased region" description="Polar residues" evidence="1">
    <location>
        <begin position="534"/>
        <end position="546"/>
    </location>
</feature>
<reference evidence="3" key="2">
    <citation type="journal article" date="2007" name="PLoS Biol.">
        <title>Survey sequencing and comparative analysis of the elephant shark (Callorhinchus milii) genome.</title>
        <authorList>
            <person name="Venkatesh B."/>
            <person name="Kirkness E.F."/>
            <person name="Loh Y.H."/>
            <person name="Halpern A.L."/>
            <person name="Lee A.P."/>
            <person name="Johnson J."/>
            <person name="Dandona N."/>
            <person name="Viswanathan L.D."/>
            <person name="Tay A."/>
            <person name="Venter J.C."/>
            <person name="Strausberg R.L."/>
            <person name="Brenner S."/>
        </authorList>
    </citation>
    <scope>NUCLEOTIDE SEQUENCE [LARGE SCALE GENOMIC DNA]</scope>
</reference>
<keyword evidence="3" id="KW-1185">Reference proteome</keyword>
<feature type="compositionally biased region" description="Basic residues" evidence="1">
    <location>
        <begin position="517"/>
        <end position="527"/>
    </location>
</feature>
<proteinExistence type="predicted"/>
<organism evidence="2 3">
    <name type="scientific">Callorhinchus milii</name>
    <name type="common">Ghost shark</name>
    <dbReference type="NCBI Taxonomy" id="7868"/>
    <lineage>
        <taxon>Eukaryota</taxon>
        <taxon>Metazoa</taxon>
        <taxon>Chordata</taxon>
        <taxon>Craniata</taxon>
        <taxon>Vertebrata</taxon>
        <taxon>Chondrichthyes</taxon>
        <taxon>Holocephali</taxon>
        <taxon>Chimaeriformes</taxon>
        <taxon>Callorhinchidae</taxon>
        <taxon>Callorhinchus</taxon>
    </lineage>
</organism>
<feature type="compositionally biased region" description="Basic residues" evidence="1">
    <location>
        <begin position="342"/>
        <end position="372"/>
    </location>
</feature>
<dbReference type="GeneTree" id="ENSGT00940000153322"/>
<feature type="region of interest" description="Disordered" evidence="1">
    <location>
        <begin position="332"/>
        <end position="602"/>
    </location>
</feature>
<reference evidence="3" key="3">
    <citation type="journal article" date="2014" name="Nature">
        <title>Elephant shark genome provides unique insights into gnathostome evolution.</title>
        <authorList>
            <consortium name="International Elephant Shark Genome Sequencing Consortium"/>
            <person name="Venkatesh B."/>
            <person name="Lee A.P."/>
            <person name="Ravi V."/>
            <person name="Maurya A.K."/>
            <person name="Lian M.M."/>
            <person name="Swann J.B."/>
            <person name="Ohta Y."/>
            <person name="Flajnik M.F."/>
            <person name="Sutoh Y."/>
            <person name="Kasahara M."/>
            <person name="Hoon S."/>
            <person name="Gangu V."/>
            <person name="Roy S.W."/>
            <person name="Irimia M."/>
            <person name="Korzh V."/>
            <person name="Kondrychyn I."/>
            <person name="Lim Z.W."/>
            <person name="Tay B.H."/>
            <person name="Tohari S."/>
            <person name="Kong K.W."/>
            <person name="Ho S."/>
            <person name="Lorente-Galdos B."/>
            <person name="Quilez J."/>
            <person name="Marques-Bonet T."/>
            <person name="Raney B.J."/>
            <person name="Ingham P.W."/>
            <person name="Tay A."/>
            <person name="Hillier L.W."/>
            <person name="Minx P."/>
            <person name="Boehm T."/>
            <person name="Wilson R.K."/>
            <person name="Brenner S."/>
            <person name="Warren W.C."/>
        </authorList>
    </citation>
    <scope>NUCLEOTIDE SEQUENCE [LARGE SCALE GENOMIC DNA]</scope>
</reference>
<dbReference type="Ensembl" id="ENSCMIT00000032538.1">
    <property type="protein sequence ID" value="ENSCMIP00000032050.1"/>
    <property type="gene ID" value="ENSCMIG00000013717.1"/>
</dbReference>
<dbReference type="Proteomes" id="UP000314986">
    <property type="component" value="Unassembled WGS sequence"/>
</dbReference>
<evidence type="ECO:0000313" key="2">
    <source>
        <dbReference type="Ensembl" id="ENSCMIP00000032050.1"/>
    </source>
</evidence>
<feature type="compositionally biased region" description="Basic residues" evidence="1">
    <location>
        <begin position="480"/>
        <end position="510"/>
    </location>
</feature>
<feature type="compositionally biased region" description="Polar residues" evidence="1">
    <location>
        <begin position="574"/>
        <end position="593"/>
    </location>
</feature>
<dbReference type="STRING" id="7868.ENSCMIP00000032050"/>
<dbReference type="InParanoid" id="A0A4W3JIR1"/>
<evidence type="ECO:0000313" key="3">
    <source>
        <dbReference type="Proteomes" id="UP000314986"/>
    </source>
</evidence>
<evidence type="ECO:0000256" key="1">
    <source>
        <dbReference type="SAM" id="MobiDB-lite"/>
    </source>
</evidence>
<accession>A0A4W3JIR1</accession>
<name>A0A4W3JIR1_CALMI</name>
<protein>
    <submittedName>
        <fullName evidence="2">Uncharacterized protein</fullName>
    </submittedName>
</protein>
<reference evidence="2" key="5">
    <citation type="submission" date="2025-09" db="UniProtKB">
        <authorList>
            <consortium name="Ensembl"/>
        </authorList>
    </citation>
    <scope>IDENTIFICATION</scope>
</reference>
<feature type="region of interest" description="Disordered" evidence="1">
    <location>
        <begin position="81"/>
        <end position="101"/>
    </location>
</feature>